<dbReference type="InterPro" id="IPR036390">
    <property type="entry name" value="WH_DNA-bd_sf"/>
</dbReference>
<dbReference type="Gene3D" id="1.10.10.10">
    <property type="entry name" value="Winged helix-like DNA-binding domain superfamily/Winged helix DNA-binding domain"/>
    <property type="match status" value="1"/>
</dbReference>
<dbReference type="PRINTS" id="PR00778">
    <property type="entry name" value="HTHARSR"/>
</dbReference>
<organism evidence="5 6">
    <name type="scientific">Micromonospora zingiberis</name>
    <dbReference type="NCBI Taxonomy" id="2053011"/>
    <lineage>
        <taxon>Bacteria</taxon>
        <taxon>Bacillati</taxon>
        <taxon>Actinomycetota</taxon>
        <taxon>Actinomycetes</taxon>
        <taxon>Micromonosporales</taxon>
        <taxon>Micromonosporaceae</taxon>
        <taxon>Micromonospora</taxon>
    </lineage>
</organism>
<dbReference type="InterPro" id="IPR011991">
    <property type="entry name" value="ArsR-like_HTH"/>
</dbReference>
<dbReference type="PANTHER" id="PTHR43132">
    <property type="entry name" value="ARSENICAL RESISTANCE OPERON REPRESSOR ARSR-RELATED"/>
    <property type="match status" value="1"/>
</dbReference>
<dbReference type="PROSITE" id="PS50987">
    <property type="entry name" value="HTH_ARSR_2"/>
    <property type="match status" value="1"/>
</dbReference>
<evidence type="ECO:0000259" key="4">
    <source>
        <dbReference type="PROSITE" id="PS50987"/>
    </source>
</evidence>
<dbReference type="OrthoDB" id="3542816at2"/>
<dbReference type="InterPro" id="IPR036388">
    <property type="entry name" value="WH-like_DNA-bd_sf"/>
</dbReference>
<protein>
    <submittedName>
        <fullName evidence="5">ArsR family transcriptional regulator</fullName>
    </submittedName>
</protein>
<evidence type="ECO:0000256" key="1">
    <source>
        <dbReference type="ARBA" id="ARBA00023015"/>
    </source>
</evidence>
<dbReference type="EMBL" id="SJJR01000007">
    <property type="protein sequence ID" value="TCB97314.1"/>
    <property type="molecule type" value="Genomic_DNA"/>
</dbReference>
<dbReference type="RefSeq" id="WP_131303982.1">
    <property type="nucleotide sequence ID" value="NZ_SJJR01000007.1"/>
</dbReference>
<keyword evidence="2" id="KW-0238">DNA-binding</keyword>
<evidence type="ECO:0000256" key="2">
    <source>
        <dbReference type="ARBA" id="ARBA00023125"/>
    </source>
</evidence>
<accession>A0A4R0GIH7</accession>
<reference evidence="5 6" key="1">
    <citation type="submission" date="2019-02" db="EMBL/GenBank/DDBJ databases">
        <title>Jishengella sp. nov., isolated from a root of Zingiber montanum.</title>
        <authorList>
            <person name="Kuncharoen N."/>
            <person name="Kudo T."/>
            <person name="Masahiro Y."/>
            <person name="Ohkuma M."/>
            <person name="Tanasupawat S."/>
        </authorList>
    </citation>
    <scope>NUCLEOTIDE SEQUENCE [LARGE SCALE GENOMIC DNA]</scope>
    <source>
        <strain evidence="5 6">PLAI 1-1</strain>
    </source>
</reference>
<proteinExistence type="predicted"/>
<dbReference type="Pfam" id="PF12840">
    <property type="entry name" value="HTH_20"/>
    <property type="match status" value="1"/>
</dbReference>
<dbReference type="GO" id="GO:0003700">
    <property type="term" value="F:DNA-binding transcription factor activity"/>
    <property type="evidence" value="ECO:0007669"/>
    <property type="project" value="InterPro"/>
</dbReference>
<keyword evidence="6" id="KW-1185">Reference proteome</keyword>
<evidence type="ECO:0000313" key="5">
    <source>
        <dbReference type="EMBL" id="TCB97314.1"/>
    </source>
</evidence>
<dbReference type="GO" id="GO:0003677">
    <property type="term" value="F:DNA binding"/>
    <property type="evidence" value="ECO:0007669"/>
    <property type="project" value="UniProtKB-KW"/>
</dbReference>
<dbReference type="CDD" id="cd00090">
    <property type="entry name" value="HTH_ARSR"/>
    <property type="match status" value="1"/>
</dbReference>
<sequence length="325" mass="35235">MIEWEFGVADLARLRFAHSPLAEVVASAFALRGGADRWLQTSWRSRVTPSLPNWPTFRAVLLGPRGYAPDFLTPVPRTGRPTLAQELADVAATPLDQVVEQVVAGWAGHDAPPEIDRFVRDPRAALAELLAEIRGYFTVAIEPLWPRLRAAADVEIATRARAASEYGARMLVDGLHAKLDWTGSALLLRYPHKQGRWSLDGHDLTLLPIGFAGSEVYAMPDSPAGRALWYAPRGFGNLWTSDQRSTADRPLSALLGPTRAAVLTLLAAPHSTSDVAARLGLAAGTASHHLTTLRNAGLASAARAGRRLLYQRTLLGDQLTEADRP</sequence>
<gene>
    <name evidence="5" type="ORF">E0H26_13770</name>
</gene>
<evidence type="ECO:0000256" key="3">
    <source>
        <dbReference type="ARBA" id="ARBA00023163"/>
    </source>
</evidence>
<dbReference type="AlphaFoldDB" id="A0A4R0GIH7"/>
<evidence type="ECO:0000313" key="6">
    <source>
        <dbReference type="Proteomes" id="UP000292274"/>
    </source>
</evidence>
<dbReference type="Proteomes" id="UP000292274">
    <property type="component" value="Unassembled WGS sequence"/>
</dbReference>
<dbReference type="InterPro" id="IPR001845">
    <property type="entry name" value="HTH_ArsR_DNA-bd_dom"/>
</dbReference>
<keyword evidence="1" id="KW-0805">Transcription regulation</keyword>
<name>A0A4R0GIH7_9ACTN</name>
<comment type="caution">
    <text evidence="5">The sequence shown here is derived from an EMBL/GenBank/DDBJ whole genome shotgun (WGS) entry which is preliminary data.</text>
</comment>
<feature type="domain" description="HTH arsR-type" evidence="4">
    <location>
        <begin position="239"/>
        <end position="325"/>
    </location>
</feature>
<keyword evidence="3" id="KW-0804">Transcription</keyword>
<dbReference type="InterPro" id="IPR051011">
    <property type="entry name" value="Metal_resp_trans_reg"/>
</dbReference>
<dbReference type="SMART" id="SM00418">
    <property type="entry name" value="HTH_ARSR"/>
    <property type="match status" value="1"/>
</dbReference>
<dbReference type="PANTHER" id="PTHR43132:SF6">
    <property type="entry name" value="HTH-TYPE TRANSCRIPTIONAL REPRESSOR CZRA"/>
    <property type="match status" value="1"/>
</dbReference>
<dbReference type="SUPFAM" id="SSF46785">
    <property type="entry name" value="Winged helix' DNA-binding domain"/>
    <property type="match status" value="1"/>
</dbReference>